<evidence type="ECO:0000256" key="3">
    <source>
        <dbReference type="RuleBase" id="RU004168"/>
    </source>
</evidence>
<dbReference type="PANTHER" id="PTHR21621:SF0">
    <property type="entry name" value="BETA-CITRYLGLUTAMATE SYNTHASE B-RELATED"/>
    <property type="match status" value="1"/>
</dbReference>
<evidence type="ECO:0000256" key="4">
    <source>
        <dbReference type="SAM" id="Coils"/>
    </source>
</evidence>
<organism evidence="7 8">
    <name type="scientific">Allobacillus halotolerans</name>
    <dbReference type="NCBI Taxonomy" id="570278"/>
    <lineage>
        <taxon>Bacteria</taxon>
        <taxon>Bacillati</taxon>
        <taxon>Bacillota</taxon>
        <taxon>Bacilli</taxon>
        <taxon>Bacillales</taxon>
        <taxon>Bacillaceae</taxon>
        <taxon>Allobacillus</taxon>
    </lineage>
</organism>
<dbReference type="EC" id="3.6.1.7" evidence="7"/>
<dbReference type="Pfam" id="PF08443">
    <property type="entry name" value="RimK"/>
    <property type="match status" value="1"/>
</dbReference>
<sequence>MNEQDNQWLDHLPPEILDGIQGNYLDSYAIALEGWRRGLTLKWHVKDNEKFKEMETWFVDEPGQLFSLFNGQRTHYFFRSRGDLVSNEAVQIGKDKTATKQILKQHNIQVPEGKSFPNNTAKEDIIQYAKQIGFPIVIKPKDGSLGKGVFTYILSEGELDFSINELKAQFPHEDIIVEKHIEGDDLRLYVVDNQVVGAIKRLPPNVTGDGKSTIRELVRQKNNDRKKNPRLINCQIKNRKEIKEFIGRKGLTLDSIPEAGKQIFLSKKCNISMGGDPIDVLDSIPNEVKELAIQSLQSIPGLTHGAVDILMNETNGELKKAAVLEINPTAQLGGILFPIKGKSRDIPKALVDYYFPETAPITIDNYSMYFPFYDVIEPLINRQSAVTTVTPAPVGKIYKKKYIVTGEVSNIGYHRGLRKQAFERGLHGYVLGLEGGDMEVVVAGTDPEMVDDFENGFYEDPERGQVEYVYKSNFTGYVNIGFEVKRELKTQIDEIKQMRKDLERIESDIKKSEKERRKLEQSLSWKVSTPIRIVGGLVKKVKK</sequence>
<evidence type="ECO:0000256" key="2">
    <source>
        <dbReference type="PROSITE-ProRule" id="PRU00520"/>
    </source>
</evidence>
<dbReference type="GO" id="GO:0003998">
    <property type="term" value="F:acylphosphatase activity"/>
    <property type="evidence" value="ECO:0007669"/>
    <property type="project" value="UniProtKB-EC"/>
</dbReference>
<comment type="caution">
    <text evidence="7">The sequence shown here is derived from an EMBL/GenBank/DDBJ whole genome shotgun (WGS) entry which is preliminary data.</text>
</comment>
<gene>
    <name evidence="7" type="ORF">KQ486_12760</name>
</gene>
<reference evidence="7 8" key="1">
    <citation type="journal article" date="2011" name="Int. J. Syst. Evol. Microbiol.">
        <title>Allobacillus halotolerans gen. nov., sp. nov. isolated from shrimp paste.</title>
        <authorList>
            <person name="Sheu S.Y."/>
            <person name="Arun A.B."/>
            <person name="Jiang S.R."/>
            <person name="Young C.C."/>
            <person name="Chen W.M."/>
        </authorList>
    </citation>
    <scope>NUCLEOTIDE SEQUENCE [LARGE SCALE GENOMIC DNA]</scope>
    <source>
        <strain evidence="7 8">LMG 24826</strain>
    </source>
</reference>
<keyword evidence="1" id="KW-0067">ATP-binding</keyword>
<keyword evidence="7" id="KW-0378">Hydrolase</keyword>
<evidence type="ECO:0000313" key="7">
    <source>
        <dbReference type="EMBL" id="MBU6081886.1"/>
    </source>
</evidence>
<keyword evidence="8" id="KW-1185">Reference proteome</keyword>
<proteinExistence type="inferred from homology"/>
<name>A0ABS6GRZ6_9BACI</name>
<evidence type="ECO:0000313" key="8">
    <source>
        <dbReference type="Proteomes" id="UP000812672"/>
    </source>
</evidence>
<dbReference type="Pfam" id="PF00708">
    <property type="entry name" value="Acylphosphatase"/>
    <property type="match status" value="1"/>
</dbReference>
<feature type="coiled-coil region" evidence="4">
    <location>
        <begin position="485"/>
        <end position="522"/>
    </location>
</feature>
<dbReference type="PANTHER" id="PTHR21621">
    <property type="entry name" value="RIBOSOMAL PROTEIN S6 MODIFICATION PROTEIN"/>
    <property type="match status" value="1"/>
</dbReference>
<comment type="similarity">
    <text evidence="3">Belongs to the acylphosphatase family.</text>
</comment>
<dbReference type="PROSITE" id="PS51160">
    <property type="entry name" value="ACYLPHOSPHATASE_3"/>
    <property type="match status" value="1"/>
</dbReference>
<dbReference type="Proteomes" id="UP000812672">
    <property type="component" value="Unassembled WGS sequence"/>
</dbReference>
<evidence type="ECO:0000259" key="5">
    <source>
        <dbReference type="PROSITE" id="PS50975"/>
    </source>
</evidence>
<feature type="domain" description="Acylphosphatase-like" evidence="6">
    <location>
        <begin position="399"/>
        <end position="486"/>
    </location>
</feature>
<comment type="caution">
    <text evidence="2">Lacks conserved residue(s) required for the propagation of feature annotation.</text>
</comment>
<evidence type="ECO:0000256" key="1">
    <source>
        <dbReference type="PROSITE-ProRule" id="PRU00409"/>
    </source>
</evidence>
<evidence type="ECO:0000259" key="6">
    <source>
        <dbReference type="PROSITE" id="PS51160"/>
    </source>
</evidence>
<dbReference type="InterPro" id="IPR001792">
    <property type="entry name" value="Acylphosphatase-like_dom"/>
</dbReference>
<protein>
    <submittedName>
        <fullName evidence="7">Acylphosphatase</fullName>
        <ecNumber evidence="7">3.6.1.7</ecNumber>
    </submittedName>
</protein>
<dbReference type="InterPro" id="IPR013651">
    <property type="entry name" value="ATP-grasp_RimK-type"/>
</dbReference>
<keyword evidence="1" id="KW-0547">Nucleotide-binding</keyword>
<dbReference type="EMBL" id="JAHLZF010000025">
    <property type="protein sequence ID" value="MBU6081886.1"/>
    <property type="molecule type" value="Genomic_DNA"/>
</dbReference>
<keyword evidence="4" id="KW-0175">Coiled coil</keyword>
<feature type="domain" description="ATP-grasp" evidence="5">
    <location>
        <begin position="100"/>
        <end position="355"/>
    </location>
</feature>
<dbReference type="PROSITE" id="PS50975">
    <property type="entry name" value="ATP_GRASP"/>
    <property type="match status" value="1"/>
</dbReference>
<accession>A0ABS6GRZ6</accession>
<dbReference type="InterPro" id="IPR011761">
    <property type="entry name" value="ATP-grasp"/>
</dbReference>
<dbReference type="RefSeq" id="WP_216687845.1">
    <property type="nucleotide sequence ID" value="NZ_CAUPKR010000015.1"/>
</dbReference>